<gene>
    <name evidence="2" type="ORF">C7K08_00830</name>
</gene>
<proteinExistence type="predicted"/>
<name>A0A2P7EHP9_9SYNE</name>
<keyword evidence="1" id="KW-0812">Transmembrane</keyword>
<feature type="transmembrane region" description="Helical" evidence="1">
    <location>
        <begin position="32"/>
        <end position="54"/>
    </location>
</feature>
<keyword evidence="1" id="KW-1133">Transmembrane helix</keyword>
<organism evidence="2 3">
    <name type="scientific">Synechococcus lacustris str. Tous</name>
    <dbReference type="NCBI Taxonomy" id="1910958"/>
    <lineage>
        <taxon>Bacteria</taxon>
        <taxon>Bacillati</taxon>
        <taxon>Cyanobacteriota</taxon>
        <taxon>Cyanophyceae</taxon>
        <taxon>Synechococcales</taxon>
        <taxon>Synechococcaceae</taxon>
        <taxon>Synechococcus</taxon>
    </lineage>
</organism>
<dbReference type="RefSeq" id="WP_106498762.1">
    <property type="nucleotide sequence ID" value="NZ_PXVC01000002.1"/>
</dbReference>
<protein>
    <submittedName>
        <fullName evidence="2">Uncharacterized protein</fullName>
    </submittedName>
</protein>
<dbReference type="Proteomes" id="UP000240206">
    <property type="component" value="Unassembled WGS sequence"/>
</dbReference>
<reference evidence="3" key="1">
    <citation type="submission" date="2018-03" db="EMBL/GenBank/DDBJ databases">
        <title>Ecological and genomic features of two cosmopolitan and abundant freshwater picocyanobacteria.</title>
        <authorList>
            <person name="Cabello-Yeves P.J."/>
            <person name="Picazo A."/>
            <person name="Camacho A."/>
            <person name="Callieri C."/>
            <person name="Rosselli R."/>
            <person name="Roda-Garcia J."/>
            <person name="Coutinho F.H."/>
            <person name="Rodriguez-Valera F."/>
        </authorList>
    </citation>
    <scope>NUCLEOTIDE SEQUENCE [LARGE SCALE GENOMIC DNA]</scope>
    <source>
        <strain evidence="3">Tous</strain>
    </source>
</reference>
<evidence type="ECO:0000313" key="3">
    <source>
        <dbReference type="Proteomes" id="UP000240206"/>
    </source>
</evidence>
<dbReference type="AlphaFoldDB" id="A0A2P7EHP9"/>
<dbReference type="EMBL" id="PXVC01000002">
    <property type="protein sequence ID" value="PSI02751.1"/>
    <property type="molecule type" value="Genomic_DNA"/>
</dbReference>
<keyword evidence="1" id="KW-0472">Membrane</keyword>
<accession>A0A2P7EHP9</accession>
<dbReference type="STRING" id="1910958.BTM30_08465"/>
<comment type="caution">
    <text evidence="2">The sequence shown here is derived from an EMBL/GenBank/DDBJ whole genome shotgun (WGS) entry which is preliminary data.</text>
</comment>
<evidence type="ECO:0000313" key="2">
    <source>
        <dbReference type="EMBL" id="PSI02751.1"/>
    </source>
</evidence>
<sequence>MPLKKLLVLGIPLAGSLTLPLAVPLLMKQAGIGAGVGLILVVSCLWFALMLRFAEMPEHS</sequence>
<keyword evidence="3" id="KW-1185">Reference proteome</keyword>
<evidence type="ECO:0000256" key="1">
    <source>
        <dbReference type="SAM" id="Phobius"/>
    </source>
</evidence>